<dbReference type="SUPFAM" id="SSF50978">
    <property type="entry name" value="WD40 repeat-like"/>
    <property type="match status" value="1"/>
</dbReference>
<dbReference type="AlphaFoldDB" id="A0A816GAD3"/>
<dbReference type="PROSITE" id="PS50294">
    <property type="entry name" value="WD_REPEATS_REGION"/>
    <property type="match status" value="1"/>
</dbReference>
<dbReference type="PROSITE" id="PS00678">
    <property type="entry name" value="WD_REPEATS_1"/>
    <property type="match status" value="1"/>
</dbReference>
<dbReference type="Proteomes" id="UP000663834">
    <property type="component" value="Unassembled WGS sequence"/>
</dbReference>
<evidence type="ECO:0000256" key="7">
    <source>
        <dbReference type="SAM" id="Coils"/>
    </source>
</evidence>
<feature type="chain" id="PRO_5032846480" description="Groucho/TLE N-terminal Q-rich domain-containing protein" evidence="9">
    <location>
        <begin position="25"/>
        <end position="975"/>
    </location>
</feature>
<feature type="compositionally biased region" description="Basic residues" evidence="8">
    <location>
        <begin position="335"/>
        <end position="344"/>
    </location>
</feature>
<dbReference type="Gene3D" id="2.130.10.10">
    <property type="entry name" value="YVTN repeat-like/Quinoprotein amine dehydrogenase"/>
    <property type="match status" value="1"/>
</dbReference>
<feature type="repeat" description="WD" evidence="6">
    <location>
        <begin position="697"/>
        <end position="731"/>
    </location>
</feature>
<evidence type="ECO:0000256" key="6">
    <source>
        <dbReference type="PROSITE-ProRule" id="PRU00221"/>
    </source>
</evidence>
<accession>A0A816GAD3</accession>
<evidence type="ECO:0000256" key="8">
    <source>
        <dbReference type="SAM" id="MobiDB-lite"/>
    </source>
</evidence>
<feature type="region of interest" description="Disordered" evidence="8">
    <location>
        <begin position="739"/>
        <end position="760"/>
    </location>
</feature>
<dbReference type="Pfam" id="PF03920">
    <property type="entry name" value="TLE_N"/>
    <property type="match status" value="1"/>
</dbReference>
<feature type="coiled-coil region" evidence="7">
    <location>
        <begin position="302"/>
        <end position="329"/>
    </location>
</feature>
<feature type="compositionally biased region" description="Low complexity" evidence="8">
    <location>
        <begin position="747"/>
        <end position="760"/>
    </location>
</feature>
<dbReference type="PANTHER" id="PTHR10814:SF21">
    <property type="entry name" value="PROTEIN GROUCHO"/>
    <property type="match status" value="1"/>
</dbReference>
<dbReference type="Pfam" id="PF00400">
    <property type="entry name" value="WD40"/>
    <property type="match status" value="6"/>
</dbReference>
<feature type="compositionally biased region" description="Low complexity" evidence="8">
    <location>
        <begin position="453"/>
        <end position="479"/>
    </location>
</feature>
<evidence type="ECO:0000313" key="11">
    <source>
        <dbReference type="EMBL" id="CAF1671632.1"/>
    </source>
</evidence>
<feature type="repeat" description="WD" evidence="6">
    <location>
        <begin position="770"/>
        <end position="811"/>
    </location>
</feature>
<evidence type="ECO:0000256" key="3">
    <source>
        <dbReference type="ARBA" id="ARBA00022574"/>
    </source>
</evidence>
<keyword evidence="9" id="KW-0732">Signal</keyword>
<dbReference type="PANTHER" id="PTHR10814">
    <property type="entry name" value="TRANSDUCIN-LIKE ENHANCER PROTEIN"/>
    <property type="match status" value="1"/>
</dbReference>
<organism evidence="11 12">
    <name type="scientific">Rotaria magnacalcarata</name>
    <dbReference type="NCBI Taxonomy" id="392030"/>
    <lineage>
        <taxon>Eukaryota</taxon>
        <taxon>Metazoa</taxon>
        <taxon>Spiralia</taxon>
        <taxon>Gnathifera</taxon>
        <taxon>Rotifera</taxon>
        <taxon>Eurotatoria</taxon>
        <taxon>Bdelloidea</taxon>
        <taxon>Philodinida</taxon>
        <taxon>Philodinidae</taxon>
        <taxon>Rotaria</taxon>
    </lineage>
</organism>
<dbReference type="PRINTS" id="PR01850">
    <property type="entry name" value="GROUCHOFAMLY"/>
</dbReference>
<dbReference type="InterPro" id="IPR015943">
    <property type="entry name" value="WD40/YVTN_repeat-like_dom_sf"/>
</dbReference>
<proteinExistence type="inferred from homology"/>
<feature type="region of interest" description="Disordered" evidence="8">
    <location>
        <begin position="88"/>
        <end position="140"/>
    </location>
</feature>
<feature type="compositionally biased region" description="Basic and acidic residues" evidence="8">
    <location>
        <begin position="419"/>
        <end position="428"/>
    </location>
</feature>
<feature type="compositionally biased region" description="Polar residues" evidence="8">
    <location>
        <begin position="429"/>
        <end position="441"/>
    </location>
</feature>
<dbReference type="GO" id="GO:0003714">
    <property type="term" value="F:transcription corepressor activity"/>
    <property type="evidence" value="ECO:0007669"/>
    <property type="project" value="TreeGrafter"/>
</dbReference>
<dbReference type="InterPro" id="IPR019775">
    <property type="entry name" value="WD40_repeat_CS"/>
</dbReference>
<dbReference type="InterPro" id="IPR009146">
    <property type="entry name" value="Groucho_enhance"/>
</dbReference>
<dbReference type="GO" id="GO:0005667">
    <property type="term" value="C:transcription regulator complex"/>
    <property type="evidence" value="ECO:0007669"/>
    <property type="project" value="TreeGrafter"/>
</dbReference>
<reference evidence="11" key="1">
    <citation type="submission" date="2021-02" db="EMBL/GenBank/DDBJ databases">
        <authorList>
            <person name="Nowell W R."/>
        </authorList>
    </citation>
    <scope>NUCLEOTIDE SEQUENCE</scope>
</reference>
<dbReference type="PROSITE" id="PS50082">
    <property type="entry name" value="WD_REPEATS_2"/>
    <property type="match status" value="4"/>
</dbReference>
<dbReference type="GO" id="GO:0090090">
    <property type="term" value="P:negative regulation of canonical Wnt signaling pathway"/>
    <property type="evidence" value="ECO:0007669"/>
    <property type="project" value="TreeGrafter"/>
</dbReference>
<evidence type="ECO:0000256" key="4">
    <source>
        <dbReference type="ARBA" id="ARBA00022737"/>
    </source>
</evidence>
<dbReference type="OrthoDB" id="2624652at2759"/>
<keyword evidence="4" id="KW-0677">Repeat</keyword>
<comment type="similarity">
    <text evidence="2">Belongs to the WD repeat Groucho/TLE family.</text>
</comment>
<protein>
    <recommendedName>
        <fullName evidence="10">Groucho/TLE N-terminal Q-rich domain-containing protein</fullName>
    </recommendedName>
</protein>
<keyword evidence="5" id="KW-0539">Nucleus</keyword>
<evidence type="ECO:0000256" key="5">
    <source>
        <dbReference type="ARBA" id="ARBA00023242"/>
    </source>
</evidence>
<comment type="subcellular location">
    <subcellularLocation>
        <location evidence="1">Nucleus</location>
    </subcellularLocation>
</comment>
<sequence>MTIGGGYRIFSLFYLAVISCPSSSRPLHKSWQHVDRRRHHHHVCLISFGSSQKKPEEQIKAVKIHSHTNLKLGSSSLQQSSIHSSKLHDDNLSNFNSSKKKKKSSSGAVTGSHNTGSSNTGGGQDKTSSNMFPGRSGPQGGSQVDFSIMEYCDRLKKEFNVLQQQCQSLKFDCEKLAQEKIEVHRQYVMYYEMSYGLNVEMHRQSELAKRYLAICHQIIPCLSQEQQNQVAATLERAKQVTVAELNAIIGQQMHGQGATFPHGHNSSPHLAALTAAHAASPYGLPGAGGLPPGLLALQGAAAAAQQAFLKDEKDNLERAEKAAAAVAAAAVAASSHKRSSHSPHHMTDKYRGHSRSPLESHESKKLKRDEESDGDKSDGDLVVDDANDSDKQIMNGSRSPLENGDASKLNLASRHKHSHNDDSSRSPHSDNGSSRSTPSQKGSEKSGSGPITAAATNTSSSGSGGNSMNKTSSRSSSNSGVRHSPKLPPAAMFGPYGAFIPENFAAFAAGLNPASVLNAAFGGSLTGNSSTNLNAVNNFAARPLLPSASLNDLYSAMRIPQQQQQQQQLQLSNPLLAITSASAVASGNITERNGTKIHYSFHCDSFDPSPSSLQPYTFPSDAFDSLGCPRRTRILSTLIHGDVVCAVTIADQNKHIYTGGKGCVKVWDLKESIYNNTNANGRSSPLTISKPIGQFECLSRDAYIRSVKLLPDGRTLIVGGEASNISIWDLNLTPSTPNGSALGRDGSNSNSSTSSNCSTNSPVIKPKGELQSKAAACYALAISTDGKLCFSCCSDGNVLVWDIHNHAIVRQFQGHTDGASCIDLTPDGLRVWTGGLDNSVRCWDVREGRQLQQFEFDSQIFSLGYCPTGGDWLAVGMEQSLIDILNVSSSKPDKYRLTQHESCILALKFARSGRWFLSTSKDNQLTGWKTPYGAKLFENKECSSVLSCDISQDDNFIVTGSGDKKATLYEVIYER</sequence>
<feature type="region of interest" description="Disordered" evidence="8">
    <location>
        <begin position="333"/>
        <end position="486"/>
    </location>
</feature>
<gene>
    <name evidence="11" type="ORF">KQP761_LOCUS34388</name>
</gene>
<name>A0A816GAD3_9BILA</name>
<feature type="compositionally biased region" description="Basic and acidic residues" evidence="8">
    <location>
        <begin position="345"/>
        <end position="379"/>
    </location>
</feature>
<dbReference type="SMART" id="SM00320">
    <property type="entry name" value="WD40"/>
    <property type="match status" value="7"/>
</dbReference>
<dbReference type="InterPro" id="IPR005617">
    <property type="entry name" value="Groucho/TLE_N"/>
</dbReference>
<evidence type="ECO:0000256" key="2">
    <source>
        <dbReference type="ARBA" id="ARBA00005969"/>
    </source>
</evidence>
<evidence type="ECO:0000259" key="10">
    <source>
        <dbReference type="Pfam" id="PF03920"/>
    </source>
</evidence>
<feature type="repeat" description="WD" evidence="6">
    <location>
        <begin position="812"/>
        <end position="853"/>
    </location>
</feature>
<dbReference type="GO" id="GO:0005634">
    <property type="term" value="C:nucleus"/>
    <property type="evidence" value="ECO:0007669"/>
    <property type="project" value="UniProtKB-SubCell"/>
</dbReference>
<comment type="caution">
    <text evidence="11">The sequence shown here is derived from an EMBL/GenBank/DDBJ whole genome shotgun (WGS) entry which is preliminary data.</text>
</comment>
<feature type="domain" description="Groucho/TLE N-terminal Q-rich" evidence="10">
    <location>
        <begin position="145"/>
        <end position="256"/>
    </location>
</feature>
<dbReference type="EMBL" id="CAJNOW010019297">
    <property type="protein sequence ID" value="CAF1671632.1"/>
    <property type="molecule type" value="Genomic_DNA"/>
</dbReference>
<feature type="repeat" description="WD" evidence="6">
    <location>
        <begin position="897"/>
        <end position="938"/>
    </location>
</feature>
<evidence type="ECO:0000256" key="9">
    <source>
        <dbReference type="SAM" id="SignalP"/>
    </source>
</evidence>
<feature type="signal peptide" evidence="9">
    <location>
        <begin position="1"/>
        <end position="24"/>
    </location>
</feature>
<dbReference type="InterPro" id="IPR001680">
    <property type="entry name" value="WD40_rpt"/>
</dbReference>
<keyword evidence="7" id="KW-0175">Coiled coil</keyword>
<evidence type="ECO:0000313" key="12">
    <source>
        <dbReference type="Proteomes" id="UP000663834"/>
    </source>
</evidence>
<evidence type="ECO:0000256" key="1">
    <source>
        <dbReference type="ARBA" id="ARBA00004123"/>
    </source>
</evidence>
<dbReference type="InterPro" id="IPR036322">
    <property type="entry name" value="WD40_repeat_dom_sf"/>
</dbReference>
<keyword evidence="3 6" id="KW-0853">WD repeat</keyword>